<dbReference type="Gene3D" id="3.40.1000.10">
    <property type="entry name" value="Mog1/PsbP, alpha/beta/alpha sandwich"/>
    <property type="match status" value="1"/>
</dbReference>
<dbReference type="AlphaFoldDB" id="A0A1Z4F1J9"/>
<dbReference type="InterPro" id="IPR019674">
    <property type="entry name" value="Lipoprotein_LpqN/LpqT-like"/>
</dbReference>
<dbReference type="KEGG" id="mste:MSTE_03788"/>
<dbReference type="Proteomes" id="UP000217954">
    <property type="component" value="Chromosome"/>
</dbReference>
<organism evidence="3 4">
    <name type="scientific">[Mycobacterium] stephanolepidis</name>
    <dbReference type="NCBI Taxonomy" id="1520670"/>
    <lineage>
        <taxon>Bacteria</taxon>
        <taxon>Bacillati</taxon>
        <taxon>Actinomycetota</taxon>
        <taxon>Actinomycetes</taxon>
        <taxon>Mycobacteriales</taxon>
        <taxon>Mycobacteriaceae</taxon>
        <taxon>Mycobacteroides</taxon>
    </lineage>
</organism>
<dbReference type="Pfam" id="PF10738">
    <property type="entry name" value="Lpp-LpqN"/>
    <property type="match status" value="1"/>
</dbReference>
<evidence type="ECO:0000313" key="4">
    <source>
        <dbReference type="Proteomes" id="UP000217954"/>
    </source>
</evidence>
<sequence>MVAAVVVTLVSLAAGGCSARTDKECEAPDSRSAGTDVAHDMTLDEYLTSHGVRAAVQTRADISDFGIGMQQPPHWYVTREHQLPNTYVVVSNTDAVDQSFVPNAVLIVHRLTGDFSQEEAIRRGSVDTERYDGFVLESEKVEDFQHGLSSVISGTYNDQGKRLHVVNRYVLATVHDTRYLILNTITTTADQFPSLSGDVKYFDEGIKIFIR</sequence>
<dbReference type="EMBL" id="AP018165">
    <property type="protein sequence ID" value="BAX99086.1"/>
    <property type="molecule type" value="Genomic_DNA"/>
</dbReference>
<feature type="chain" id="PRO_5013119999" description="Lipoprotein LpqN" evidence="2">
    <location>
        <begin position="20"/>
        <end position="211"/>
    </location>
</feature>
<reference evidence="3 4" key="2">
    <citation type="journal article" date="2017" name="Int. J. Syst. Evol. Microbiol.">
        <title>Mycobacterium stephanolepidis sp. nov., a rapidly growing species related to Mycobacterium chelonae, isolated from marine teleost fish, Stephanolepis cirrhifer.</title>
        <authorList>
            <person name="Fukano H."/>
            <person name="Wada S."/>
            <person name="Kurata O."/>
            <person name="Katayama K."/>
            <person name="Fujiwara N."/>
            <person name="Hoshino Y."/>
        </authorList>
    </citation>
    <scope>NUCLEOTIDE SEQUENCE [LARGE SCALE GENOMIC DNA]</scope>
    <source>
        <strain evidence="3 4">NJB0901</strain>
    </source>
</reference>
<reference evidence="4" key="1">
    <citation type="journal article" date="2017" name="Genome Announc.">
        <title>Complete Genome Sequence of Mycobacterium stephanolepidis.</title>
        <authorList>
            <person name="Fukano H."/>
            <person name="Yoshida M."/>
            <person name="Katayama Y."/>
            <person name="Omatsu T."/>
            <person name="Mizutani T."/>
            <person name="Kurata O."/>
            <person name="Wada S."/>
            <person name="Hoshino Y."/>
        </authorList>
    </citation>
    <scope>NUCLEOTIDE SEQUENCE [LARGE SCALE GENOMIC DNA]</scope>
    <source>
        <strain evidence="4">NJB0901</strain>
    </source>
</reference>
<evidence type="ECO:0000256" key="2">
    <source>
        <dbReference type="SAM" id="SignalP"/>
    </source>
</evidence>
<keyword evidence="4" id="KW-1185">Reference proteome</keyword>
<evidence type="ECO:0000313" key="3">
    <source>
        <dbReference type="EMBL" id="BAX99086.1"/>
    </source>
</evidence>
<accession>A0A1Z4F1J9</accession>
<protein>
    <recommendedName>
        <fullName evidence="5">Lipoprotein LpqN</fullName>
    </recommendedName>
</protein>
<gene>
    <name evidence="3" type="ORF">MSTE_03788</name>
</gene>
<evidence type="ECO:0008006" key="5">
    <source>
        <dbReference type="Google" id="ProtNLM"/>
    </source>
</evidence>
<keyword evidence="1 2" id="KW-0732">Signal</keyword>
<proteinExistence type="predicted"/>
<name>A0A1Z4F1J9_9MYCO</name>
<feature type="signal peptide" evidence="2">
    <location>
        <begin position="1"/>
        <end position="19"/>
    </location>
</feature>
<evidence type="ECO:0000256" key="1">
    <source>
        <dbReference type="ARBA" id="ARBA00022729"/>
    </source>
</evidence>